<organism evidence="1 2">
    <name type="scientific">Hominenteromicrobium mulieris</name>
    <dbReference type="NCBI Taxonomy" id="2885357"/>
    <lineage>
        <taxon>Bacteria</taxon>
        <taxon>Bacillati</taxon>
        <taxon>Bacillota</taxon>
        <taxon>Clostridia</taxon>
        <taxon>Eubacteriales</taxon>
        <taxon>Oscillospiraceae</taxon>
        <taxon>Hominenteromicrobium</taxon>
    </lineage>
</organism>
<sequence length="154" mass="16596">MTEPKKRNSTSLMLLLLYALLIASLLVLTLAGARLYSDTMDARDAHAKQRSALSYIQSQTAACGGKGNIRLIDGPEGPAVCLREPESDFETRIYLYENALRTEFSRVTAEIDPNNAEKLCDLKTFKAELSENGLLTITADGMTAGAYCDGGGAA</sequence>
<accession>A0AAE3AMV9</accession>
<evidence type="ECO:0000313" key="2">
    <source>
        <dbReference type="Proteomes" id="UP001199424"/>
    </source>
</evidence>
<gene>
    <name evidence="1" type="ORF">LKD31_08775</name>
</gene>
<dbReference type="Pfam" id="PF16152">
    <property type="entry name" value="DUF4860"/>
    <property type="match status" value="1"/>
</dbReference>
<name>A0AAE3AMV9_9FIRM</name>
<dbReference type="EMBL" id="JAJEQC010000008">
    <property type="protein sequence ID" value="MCC2137109.1"/>
    <property type="molecule type" value="Genomic_DNA"/>
</dbReference>
<reference evidence="1" key="1">
    <citation type="submission" date="2021-10" db="EMBL/GenBank/DDBJ databases">
        <title>Anaerobic single-cell dispensing facilitates the cultivation of human gut bacteria.</title>
        <authorList>
            <person name="Afrizal A."/>
        </authorList>
    </citation>
    <scope>NUCLEOTIDE SEQUENCE</scope>
    <source>
        <strain evidence="1">CLA-AA-H250</strain>
    </source>
</reference>
<proteinExistence type="predicted"/>
<dbReference type="RefSeq" id="WP_308449405.1">
    <property type="nucleotide sequence ID" value="NZ_JAJEQC010000008.1"/>
</dbReference>
<dbReference type="Proteomes" id="UP001199424">
    <property type="component" value="Unassembled WGS sequence"/>
</dbReference>
<dbReference type="AlphaFoldDB" id="A0AAE3AMV9"/>
<evidence type="ECO:0000313" key="1">
    <source>
        <dbReference type="EMBL" id="MCC2137109.1"/>
    </source>
</evidence>
<keyword evidence="2" id="KW-1185">Reference proteome</keyword>
<protein>
    <submittedName>
        <fullName evidence="1">DUF4860 domain-containing protein</fullName>
    </submittedName>
</protein>
<dbReference type="InterPro" id="IPR032340">
    <property type="entry name" value="DUF4860"/>
</dbReference>
<comment type="caution">
    <text evidence="1">The sequence shown here is derived from an EMBL/GenBank/DDBJ whole genome shotgun (WGS) entry which is preliminary data.</text>
</comment>